<dbReference type="SMART" id="SM00368">
    <property type="entry name" value="LRR_RI"/>
    <property type="match status" value="2"/>
</dbReference>
<dbReference type="Pfam" id="PF13516">
    <property type="entry name" value="LRR_6"/>
    <property type="match status" value="2"/>
</dbReference>
<gene>
    <name evidence="1" type="ORF">CPOL0286_LOCUS12679</name>
</gene>
<evidence type="ECO:0000313" key="1">
    <source>
        <dbReference type="EMBL" id="CAE2239315.1"/>
    </source>
</evidence>
<proteinExistence type="predicted"/>
<dbReference type="EMBL" id="HBKO01027590">
    <property type="protein sequence ID" value="CAE2239315.1"/>
    <property type="molecule type" value="Transcribed_RNA"/>
</dbReference>
<dbReference type="InterPro" id="IPR001611">
    <property type="entry name" value="Leu-rich_rpt"/>
</dbReference>
<reference evidence="1" key="1">
    <citation type="submission" date="2021-01" db="EMBL/GenBank/DDBJ databases">
        <authorList>
            <person name="Corre E."/>
            <person name="Pelletier E."/>
            <person name="Niang G."/>
            <person name="Scheremetjew M."/>
            <person name="Finn R."/>
            <person name="Kale V."/>
            <person name="Holt S."/>
            <person name="Cochrane G."/>
            <person name="Meng A."/>
            <person name="Brown T."/>
            <person name="Cohen L."/>
        </authorList>
    </citation>
    <scope>NUCLEOTIDE SEQUENCE</scope>
    <source>
        <strain evidence="1">UIO037</strain>
    </source>
</reference>
<dbReference type="PANTHER" id="PTHR24114:SF2">
    <property type="entry name" value="F-BOX DOMAIN-CONTAINING PROTEIN-RELATED"/>
    <property type="match status" value="1"/>
</dbReference>
<dbReference type="InterPro" id="IPR032675">
    <property type="entry name" value="LRR_dom_sf"/>
</dbReference>
<dbReference type="AlphaFoldDB" id="A0A7S4ITG9"/>
<dbReference type="Gene3D" id="3.80.10.10">
    <property type="entry name" value="Ribonuclease Inhibitor"/>
    <property type="match status" value="1"/>
</dbReference>
<sequence>MATTSLTSLTLSRNGLGADGAAELAVGLAVNSSLLKLDVRLNKLGPEGAKALAPGVEACESLAELDARFNGVEQGDEGEAALKDATKDRRDFVLSTATCTE</sequence>
<organism evidence="1">
    <name type="scientific">Prymnesium polylepis</name>
    <dbReference type="NCBI Taxonomy" id="72548"/>
    <lineage>
        <taxon>Eukaryota</taxon>
        <taxon>Haptista</taxon>
        <taxon>Haptophyta</taxon>
        <taxon>Prymnesiophyceae</taxon>
        <taxon>Prymnesiales</taxon>
        <taxon>Prymnesiaceae</taxon>
        <taxon>Prymnesium</taxon>
    </lineage>
</organism>
<accession>A0A7S4ITG9</accession>
<dbReference type="PANTHER" id="PTHR24114">
    <property type="entry name" value="LEUCINE RICH REPEAT FAMILY PROTEIN"/>
    <property type="match status" value="1"/>
</dbReference>
<dbReference type="SUPFAM" id="SSF52047">
    <property type="entry name" value="RNI-like"/>
    <property type="match status" value="1"/>
</dbReference>
<dbReference type="InterPro" id="IPR052394">
    <property type="entry name" value="LRR-containing"/>
</dbReference>
<protein>
    <submittedName>
        <fullName evidence="1">Uncharacterized protein</fullName>
    </submittedName>
</protein>
<name>A0A7S4ITG9_9EUKA</name>